<dbReference type="CDD" id="cd24012">
    <property type="entry name" value="ASKHA_NBD_KDGal-kinase"/>
    <property type="match status" value="1"/>
</dbReference>
<dbReference type="Proteomes" id="UP001515641">
    <property type="component" value="Unassembled WGS sequence"/>
</dbReference>
<dbReference type="Gene3D" id="3.30.420.310">
    <property type="entry name" value="2-keto-3-deoxy-galactonokinase, C-terminal domain"/>
    <property type="match status" value="1"/>
</dbReference>
<proteinExistence type="predicted"/>
<dbReference type="InterPro" id="IPR042258">
    <property type="entry name" value="DGOK_N"/>
</dbReference>
<dbReference type="Gene3D" id="3.30.420.300">
    <property type="entry name" value="2-keto-3-deoxy-galactonokinase, substrate binding domain"/>
    <property type="match status" value="1"/>
</dbReference>
<name>A0ABX0L6F2_9NEIS</name>
<evidence type="ECO:0000313" key="1">
    <source>
        <dbReference type="EMBL" id="NHR05151.1"/>
    </source>
</evidence>
<dbReference type="InterPro" id="IPR042257">
    <property type="entry name" value="DGOK_C"/>
</dbReference>
<dbReference type="InterPro" id="IPR007729">
    <property type="entry name" value="DGOK"/>
</dbReference>
<keyword evidence="2" id="KW-1185">Reference proteome</keyword>
<sequence>MILTIDAGTTNTRVTLWRDSAPIARAAQRVGSRDTAMTGSRNALRRAVRETLAQALSQANVGIEEPSLLLATGMISSNMGLLEIPHLLAPAGREALAAGMRACVVPEVCARPIWFVPGVKNLSEDIGLHNCERMDMMRGEEAEAMALIDRLSIRQPAILAIPGSHSKFIHLDARQRIAGCVTTLAGELLHVITHNTLLADALGGSFAAELDVEMLLAGAEQASRIGLGRACFMVRTLDQFTVYDHNARANFLLGAVLGADLLTLKNSRALNMSPGTQFIATGRPLLRAALGCLVAGDEFFSGNVTMVDEATQADLAGHGAMLLARTRGLL</sequence>
<reference evidence="1 2" key="1">
    <citation type="submission" date="2020-03" db="EMBL/GenBank/DDBJ databases">
        <title>Draft genome sequence of environmentally isolated cultures.</title>
        <authorList>
            <person name="Wilson H.S."/>
            <person name="De Leon M.E."/>
        </authorList>
    </citation>
    <scope>NUCLEOTIDE SEQUENCE [LARGE SCALE GENOMIC DNA]</scope>
    <source>
        <strain evidence="1 2">HSC-31F16</strain>
    </source>
</reference>
<gene>
    <name evidence="1" type="ORF">HA052_08055</name>
</gene>
<dbReference type="RefSeq" id="WP_166451527.1">
    <property type="nucleotide sequence ID" value="NZ_JAAOMA010000008.1"/>
</dbReference>
<dbReference type="EMBL" id="JAAOMA010000008">
    <property type="protein sequence ID" value="NHR05151.1"/>
    <property type="molecule type" value="Genomic_DNA"/>
</dbReference>
<accession>A0ABX0L6F2</accession>
<comment type="caution">
    <text evidence="1">The sequence shown here is derived from an EMBL/GenBank/DDBJ whole genome shotgun (WGS) entry which is preliminary data.</text>
</comment>
<dbReference type="Pfam" id="PF05035">
    <property type="entry name" value="DGOK"/>
    <property type="match status" value="1"/>
</dbReference>
<organism evidence="1 2">
    <name type="scientific">Chromobacterium fluminis</name>
    <dbReference type="NCBI Taxonomy" id="3044269"/>
    <lineage>
        <taxon>Bacteria</taxon>
        <taxon>Pseudomonadati</taxon>
        <taxon>Pseudomonadota</taxon>
        <taxon>Betaproteobacteria</taxon>
        <taxon>Neisseriales</taxon>
        <taxon>Chromobacteriaceae</taxon>
        <taxon>Chromobacterium</taxon>
    </lineage>
</organism>
<protein>
    <submittedName>
        <fullName evidence="1">2-dehydro-3-deoxygalactonokinase</fullName>
    </submittedName>
</protein>
<evidence type="ECO:0000313" key="2">
    <source>
        <dbReference type="Proteomes" id="UP001515641"/>
    </source>
</evidence>